<dbReference type="InterPro" id="IPR001709">
    <property type="entry name" value="Flavoprot_Pyr_Nucl_cyt_Rdtase"/>
</dbReference>
<dbReference type="GO" id="GO:0006221">
    <property type="term" value="P:pyrimidine nucleotide biosynthetic process"/>
    <property type="evidence" value="ECO:0007669"/>
    <property type="project" value="InterPro"/>
</dbReference>
<evidence type="ECO:0000256" key="1">
    <source>
        <dbReference type="PIRSR" id="PIRSR006816-2"/>
    </source>
</evidence>
<dbReference type="PRINTS" id="PR00410">
    <property type="entry name" value="PHEHYDRXLASE"/>
</dbReference>
<protein>
    <submittedName>
        <fullName evidence="3">Oxidoreductase</fullName>
    </submittedName>
</protein>
<feature type="binding site" evidence="1">
    <location>
        <position position="242"/>
    </location>
    <ligand>
        <name>[2Fe-2S] cluster</name>
        <dbReference type="ChEBI" id="CHEBI:190135"/>
    </ligand>
</feature>
<proteinExistence type="predicted"/>
<dbReference type="GO" id="GO:0050660">
    <property type="term" value="F:flavin adenine dinucleotide binding"/>
    <property type="evidence" value="ECO:0007669"/>
    <property type="project" value="InterPro"/>
</dbReference>
<dbReference type="GO" id="GO:0046872">
    <property type="term" value="F:metal ion binding"/>
    <property type="evidence" value="ECO:0007669"/>
    <property type="project" value="UniProtKB-KW"/>
</dbReference>
<dbReference type="Gene3D" id="3.40.50.80">
    <property type="entry name" value="Nucleotide-binding domain of ferredoxin-NADP reductase (FNR) module"/>
    <property type="match status" value="1"/>
</dbReference>
<dbReference type="InterPro" id="IPR019480">
    <property type="entry name" value="Dihydroorotate_DH_Fe-S-bd"/>
</dbReference>
<dbReference type="InterPro" id="IPR017938">
    <property type="entry name" value="Riboflavin_synthase-like_b-brl"/>
</dbReference>
<feature type="binding site" evidence="1">
    <location>
        <position position="253"/>
    </location>
    <ligand>
        <name>[2Fe-2S] cluster</name>
        <dbReference type="ChEBI" id="CHEBI:190135"/>
    </ligand>
</feature>
<accession>A0A2J0KT88</accession>
<dbReference type="EMBL" id="PEWV01000037">
    <property type="protein sequence ID" value="PIU41721.1"/>
    <property type="molecule type" value="Genomic_DNA"/>
</dbReference>
<feature type="domain" description="FAD-binding FR-type" evidence="2">
    <location>
        <begin position="5"/>
        <end position="100"/>
    </location>
</feature>
<dbReference type="Pfam" id="PF10418">
    <property type="entry name" value="DHODB_Fe-S_bind"/>
    <property type="match status" value="1"/>
</dbReference>
<comment type="cofactor">
    <cofactor evidence="1">
        <name>[2Fe-2S] cluster</name>
        <dbReference type="ChEBI" id="CHEBI:190135"/>
    </cofactor>
    <text evidence="1">Binds 1 [2Fe-2S] cluster per subunit.</text>
</comment>
<dbReference type="PIRSF" id="PIRSF006816">
    <property type="entry name" value="Cyc3_hyd_g"/>
    <property type="match status" value="1"/>
</dbReference>
<feature type="binding site" evidence="1">
    <location>
        <position position="237"/>
    </location>
    <ligand>
        <name>[2Fe-2S] cluster</name>
        <dbReference type="ChEBI" id="CHEBI:190135"/>
    </ligand>
</feature>
<dbReference type="SUPFAM" id="SSF52343">
    <property type="entry name" value="Ferredoxin reductase-like, C-terminal NADP-linked domain"/>
    <property type="match status" value="1"/>
</dbReference>
<dbReference type="PANTHER" id="PTHR43513">
    <property type="entry name" value="DIHYDROOROTATE DEHYDROGENASE B (NAD(+)), ELECTRON TRANSFER SUBUNIT"/>
    <property type="match status" value="1"/>
</dbReference>
<keyword evidence="1" id="KW-0411">Iron-sulfur</keyword>
<evidence type="ECO:0000313" key="3">
    <source>
        <dbReference type="EMBL" id="PIU41721.1"/>
    </source>
</evidence>
<dbReference type="GO" id="GO:0016491">
    <property type="term" value="F:oxidoreductase activity"/>
    <property type="evidence" value="ECO:0007669"/>
    <property type="project" value="InterPro"/>
</dbReference>
<dbReference type="Gene3D" id="2.40.30.10">
    <property type="entry name" value="Translation factors"/>
    <property type="match status" value="1"/>
</dbReference>
<keyword evidence="1" id="KW-0001">2Fe-2S</keyword>
<dbReference type="InterPro" id="IPR039261">
    <property type="entry name" value="FNR_nucleotide-bd"/>
</dbReference>
<dbReference type="InterPro" id="IPR008333">
    <property type="entry name" value="Cbr1-like_FAD-bd_dom"/>
</dbReference>
<dbReference type="PRINTS" id="PR00371">
    <property type="entry name" value="FPNCR"/>
</dbReference>
<comment type="caution">
    <text evidence="3">The sequence shown here is derived from an EMBL/GenBank/DDBJ whole genome shotgun (WGS) entry which is preliminary data.</text>
</comment>
<dbReference type="InterPro" id="IPR001433">
    <property type="entry name" value="OxRdtase_FAD/NAD-bd"/>
</dbReference>
<dbReference type="GO" id="GO:0051537">
    <property type="term" value="F:2 iron, 2 sulfur cluster binding"/>
    <property type="evidence" value="ECO:0007669"/>
    <property type="project" value="UniProtKB-KW"/>
</dbReference>
<dbReference type="PROSITE" id="PS51384">
    <property type="entry name" value="FAD_FR"/>
    <property type="match status" value="1"/>
</dbReference>
<feature type="binding site" evidence="1">
    <location>
        <position position="245"/>
    </location>
    <ligand>
        <name>[2Fe-2S] cluster</name>
        <dbReference type="ChEBI" id="CHEBI:190135"/>
    </ligand>
</feature>
<organism evidence="3 4">
    <name type="scientific">Candidatus Aquitaenariimonas noxiae</name>
    <dbReference type="NCBI Taxonomy" id="1974741"/>
    <lineage>
        <taxon>Bacteria</taxon>
        <taxon>Pseudomonadati</taxon>
        <taxon>Candidatus Omnitrophota</taxon>
        <taxon>Candidatus Aquitaenariimonas</taxon>
    </lineage>
</organism>
<dbReference type="CDD" id="cd06221">
    <property type="entry name" value="sulfite_reductase_like"/>
    <property type="match status" value="1"/>
</dbReference>
<evidence type="ECO:0000259" key="2">
    <source>
        <dbReference type="PROSITE" id="PS51384"/>
    </source>
</evidence>
<reference evidence="3 4" key="1">
    <citation type="submission" date="2017-09" db="EMBL/GenBank/DDBJ databases">
        <title>Depth-based differentiation of microbial function through sediment-hosted aquifers and enrichment of novel symbionts in the deep terrestrial subsurface.</title>
        <authorList>
            <person name="Probst A.J."/>
            <person name="Ladd B."/>
            <person name="Jarett J.K."/>
            <person name="Geller-Mcgrath D.E."/>
            <person name="Sieber C.M."/>
            <person name="Emerson J.B."/>
            <person name="Anantharaman K."/>
            <person name="Thomas B.C."/>
            <person name="Malmstrom R."/>
            <person name="Stieglmeier M."/>
            <person name="Klingl A."/>
            <person name="Woyke T."/>
            <person name="Ryan C.M."/>
            <person name="Banfield J.F."/>
        </authorList>
    </citation>
    <scope>NUCLEOTIDE SEQUENCE [LARGE SCALE GENOMIC DNA]</scope>
    <source>
        <strain evidence="3">CG07_land_8_20_14_0_80_42_15</strain>
    </source>
</reference>
<sequence>MDNPYKTIEAEVIDITEETAAIKTFIFKPKEEFSFRTGQFVELAIPGFGEAPFTPSSNPSEKEYIGITIMNTGRVTKKLHELRLKDKVGIRGPYGKGYPLGEFKGKEVLIVGGGVGLAPLRSLLYALFNEIASFKKIILKYGAKTPKDIVYKKEIEEWSRSSEKVDVKITVDVGDETWKGRVGLVTTLLDNLEVDIKNSVAIVCGPPIMMKFATFKLINIGYAPQDIYLSMEKNMSCGIGKCGHCRMGKYYVCKDGPVFTYDKLKDLPEVWD</sequence>
<evidence type="ECO:0000313" key="4">
    <source>
        <dbReference type="Proteomes" id="UP000230052"/>
    </source>
</evidence>
<dbReference type="Pfam" id="PF00970">
    <property type="entry name" value="FAD_binding_6"/>
    <property type="match status" value="1"/>
</dbReference>
<dbReference type="InterPro" id="IPR050353">
    <property type="entry name" value="PyrK_electron_transfer"/>
</dbReference>
<keyword evidence="1" id="KW-0479">Metal-binding</keyword>
<dbReference type="PANTHER" id="PTHR43513:SF1">
    <property type="entry name" value="ANAEROBIC SULFITE REDUCTASE SUBUNIT B"/>
    <property type="match status" value="1"/>
</dbReference>
<dbReference type="AlphaFoldDB" id="A0A2J0KT88"/>
<dbReference type="InterPro" id="IPR012165">
    <property type="entry name" value="Cyt_c3_hydrogenase_gsu"/>
</dbReference>
<dbReference type="SUPFAM" id="SSF63380">
    <property type="entry name" value="Riboflavin synthase domain-like"/>
    <property type="match status" value="1"/>
</dbReference>
<dbReference type="InterPro" id="IPR017927">
    <property type="entry name" value="FAD-bd_FR_type"/>
</dbReference>
<name>A0A2J0KT88_9BACT</name>
<dbReference type="Pfam" id="PF00175">
    <property type="entry name" value="NAD_binding_1"/>
    <property type="match status" value="1"/>
</dbReference>
<keyword evidence="1" id="KW-0408">Iron</keyword>
<dbReference type="Proteomes" id="UP000230052">
    <property type="component" value="Unassembled WGS sequence"/>
</dbReference>
<gene>
    <name evidence="3" type="ORF">COS99_03945</name>
</gene>